<proteinExistence type="predicted"/>
<accession>A0A0E9U5R5</accession>
<sequence length="57" mass="6221">MLHMHDPRGQICILDAFSEANVPIAVNTDLQFASTAPSPLQIPMVSLDSAMQHIFSL</sequence>
<reference evidence="1" key="1">
    <citation type="submission" date="2014-11" db="EMBL/GenBank/DDBJ databases">
        <authorList>
            <person name="Amaro Gonzalez C."/>
        </authorList>
    </citation>
    <scope>NUCLEOTIDE SEQUENCE</scope>
</reference>
<dbReference type="EMBL" id="GBXM01047348">
    <property type="protein sequence ID" value="JAH61229.1"/>
    <property type="molecule type" value="Transcribed_RNA"/>
</dbReference>
<evidence type="ECO:0000313" key="1">
    <source>
        <dbReference type="EMBL" id="JAH61229.1"/>
    </source>
</evidence>
<dbReference type="AlphaFoldDB" id="A0A0E9U5R5"/>
<reference evidence="1" key="2">
    <citation type="journal article" date="2015" name="Fish Shellfish Immunol.">
        <title>Early steps in the European eel (Anguilla anguilla)-Vibrio vulnificus interaction in the gills: Role of the RtxA13 toxin.</title>
        <authorList>
            <person name="Callol A."/>
            <person name="Pajuelo D."/>
            <person name="Ebbesson L."/>
            <person name="Teles M."/>
            <person name="MacKenzie S."/>
            <person name="Amaro C."/>
        </authorList>
    </citation>
    <scope>NUCLEOTIDE SEQUENCE</scope>
</reference>
<protein>
    <submittedName>
        <fullName evidence="1">Uncharacterized protein</fullName>
    </submittedName>
</protein>
<organism evidence="1">
    <name type="scientific">Anguilla anguilla</name>
    <name type="common">European freshwater eel</name>
    <name type="synonym">Muraena anguilla</name>
    <dbReference type="NCBI Taxonomy" id="7936"/>
    <lineage>
        <taxon>Eukaryota</taxon>
        <taxon>Metazoa</taxon>
        <taxon>Chordata</taxon>
        <taxon>Craniata</taxon>
        <taxon>Vertebrata</taxon>
        <taxon>Euteleostomi</taxon>
        <taxon>Actinopterygii</taxon>
        <taxon>Neopterygii</taxon>
        <taxon>Teleostei</taxon>
        <taxon>Anguilliformes</taxon>
        <taxon>Anguillidae</taxon>
        <taxon>Anguilla</taxon>
    </lineage>
</organism>
<name>A0A0E9U5R5_ANGAN</name>